<gene>
    <name evidence="2" type="ORF">H9737_03600</name>
</gene>
<protein>
    <submittedName>
        <fullName evidence="2">Uncharacterized protein</fullName>
    </submittedName>
</protein>
<sequence length="153" mass="16000">MLRAFRKGDRGSKTVFLPAAKAAGRVRIRAAAGEEAAPRGTDSRRAFERAPSRSEGVAAAWAGAYLGRVRRETVVPLPAGRGNAIGRPAATPRRALREREAGPSAAVPIRAVPDARVQTLRCADALDEGIAALAGLRGLNVAERETASAAEPQ</sequence>
<proteinExistence type="predicted"/>
<reference evidence="2" key="2">
    <citation type="submission" date="2021-04" db="EMBL/GenBank/DDBJ databases">
        <authorList>
            <person name="Gilroy R."/>
        </authorList>
    </citation>
    <scope>NUCLEOTIDE SEQUENCE</scope>
    <source>
        <strain evidence="2">26628</strain>
    </source>
</reference>
<feature type="compositionally biased region" description="Low complexity" evidence="1">
    <location>
        <begin position="31"/>
        <end position="40"/>
    </location>
</feature>
<evidence type="ECO:0000313" key="2">
    <source>
        <dbReference type="EMBL" id="HIX46758.1"/>
    </source>
</evidence>
<name>A0A9D1VTW9_9FIRM</name>
<evidence type="ECO:0000313" key="3">
    <source>
        <dbReference type="Proteomes" id="UP000824249"/>
    </source>
</evidence>
<dbReference type="AlphaFoldDB" id="A0A9D1VTW9"/>
<feature type="region of interest" description="Disordered" evidence="1">
    <location>
        <begin position="31"/>
        <end position="53"/>
    </location>
</feature>
<comment type="caution">
    <text evidence="2">The sequence shown here is derived from an EMBL/GenBank/DDBJ whole genome shotgun (WGS) entry which is preliminary data.</text>
</comment>
<feature type="region of interest" description="Disordered" evidence="1">
    <location>
        <begin position="78"/>
        <end position="104"/>
    </location>
</feature>
<dbReference type="EMBL" id="DXFD01000057">
    <property type="protein sequence ID" value="HIX46758.1"/>
    <property type="molecule type" value="Genomic_DNA"/>
</dbReference>
<feature type="compositionally biased region" description="Basic and acidic residues" evidence="1">
    <location>
        <begin position="41"/>
        <end position="52"/>
    </location>
</feature>
<evidence type="ECO:0000256" key="1">
    <source>
        <dbReference type="SAM" id="MobiDB-lite"/>
    </source>
</evidence>
<accession>A0A9D1VTW9</accession>
<reference evidence="2" key="1">
    <citation type="journal article" date="2021" name="PeerJ">
        <title>Extensive microbial diversity within the chicken gut microbiome revealed by metagenomics and culture.</title>
        <authorList>
            <person name="Gilroy R."/>
            <person name="Ravi A."/>
            <person name="Getino M."/>
            <person name="Pursley I."/>
            <person name="Horton D.L."/>
            <person name="Alikhan N.F."/>
            <person name="Baker D."/>
            <person name="Gharbi K."/>
            <person name="Hall N."/>
            <person name="Watson M."/>
            <person name="Adriaenssens E.M."/>
            <person name="Foster-Nyarko E."/>
            <person name="Jarju S."/>
            <person name="Secka A."/>
            <person name="Antonio M."/>
            <person name="Oren A."/>
            <person name="Chaudhuri R.R."/>
            <person name="La Ragione R."/>
            <person name="Hildebrand F."/>
            <person name="Pallen M.J."/>
        </authorList>
    </citation>
    <scope>NUCLEOTIDE SEQUENCE</scope>
    <source>
        <strain evidence="2">26628</strain>
    </source>
</reference>
<organism evidence="2 3">
    <name type="scientific">Candidatus Borkfalkia faecigallinarum</name>
    <dbReference type="NCBI Taxonomy" id="2838509"/>
    <lineage>
        <taxon>Bacteria</taxon>
        <taxon>Bacillati</taxon>
        <taxon>Bacillota</taxon>
        <taxon>Clostridia</taxon>
        <taxon>Christensenellales</taxon>
        <taxon>Christensenellaceae</taxon>
        <taxon>Candidatus Borkfalkia</taxon>
    </lineage>
</organism>
<dbReference type="Proteomes" id="UP000824249">
    <property type="component" value="Unassembled WGS sequence"/>
</dbReference>